<organism evidence="3 4">
    <name type="scientific">Rouxiella badensis</name>
    <dbReference type="NCBI Taxonomy" id="1646377"/>
    <lineage>
        <taxon>Bacteria</taxon>
        <taxon>Pseudomonadati</taxon>
        <taxon>Pseudomonadota</taxon>
        <taxon>Gammaproteobacteria</taxon>
        <taxon>Enterobacterales</taxon>
        <taxon>Yersiniaceae</taxon>
        <taxon>Rouxiella</taxon>
    </lineage>
</organism>
<accession>A0A1X0WDJ6</accession>
<reference evidence="3 4" key="1">
    <citation type="journal article" date="2017" name="Int. J. Syst. Evol. Microbiol.">
        <title>Rouxiella badensis sp. nov. and Rouxiella silvae sp. nov. isolated from peat bog soil in Germany and emendation of the genus description.</title>
        <authorList>
            <person name="Le Fleche-Mateos A."/>
            <person name="Kugler J.H."/>
            <person name="Hansen S.H."/>
            <person name="Syldatk C."/>
            <person name="Hausmann R."/>
            <person name="Lomprez F."/>
            <person name="Vandenbogaert M."/>
            <person name="Manuguerra J.C."/>
            <person name="Grimont P.A."/>
        </authorList>
    </citation>
    <scope>NUCLEOTIDE SEQUENCE [LARGE SCALE GENOMIC DNA]</scope>
    <source>
        <strain evidence="3 4">DSM 100043</strain>
    </source>
</reference>
<dbReference type="PANTHER" id="PTHR30160">
    <property type="entry name" value="TETRAACYLDISACCHARIDE 4'-KINASE-RELATED"/>
    <property type="match status" value="1"/>
</dbReference>
<dbReference type="SUPFAM" id="SSF53756">
    <property type="entry name" value="UDP-Glycosyltransferase/glycogen phosphorylase"/>
    <property type="match status" value="1"/>
</dbReference>
<dbReference type="GO" id="GO:0009244">
    <property type="term" value="P:lipopolysaccharide core region biosynthetic process"/>
    <property type="evidence" value="ECO:0007669"/>
    <property type="project" value="TreeGrafter"/>
</dbReference>
<keyword evidence="1" id="KW-0328">Glycosyltransferase</keyword>
<comment type="caution">
    <text evidence="3">The sequence shown here is derived from an EMBL/GenBank/DDBJ whole genome shotgun (WGS) entry which is preliminary data.</text>
</comment>
<dbReference type="RefSeq" id="WP_084912775.1">
    <property type="nucleotide sequence ID" value="NZ_CP049603.1"/>
</dbReference>
<keyword evidence="4" id="KW-1185">Reference proteome</keyword>
<dbReference type="EMBL" id="MRWE01000022">
    <property type="protein sequence ID" value="ORJ24880.1"/>
    <property type="molecule type" value="Genomic_DNA"/>
</dbReference>
<dbReference type="CDD" id="cd03789">
    <property type="entry name" value="GT9_LPS_heptosyltransferase"/>
    <property type="match status" value="1"/>
</dbReference>
<protein>
    <submittedName>
        <fullName evidence="3">Glycosyl transferase</fullName>
    </submittedName>
</protein>
<evidence type="ECO:0000256" key="2">
    <source>
        <dbReference type="ARBA" id="ARBA00022679"/>
    </source>
</evidence>
<evidence type="ECO:0000313" key="4">
    <source>
        <dbReference type="Proteomes" id="UP000192536"/>
    </source>
</evidence>
<sequence>MAKKLKTALSNKFLQFYTLFGGRLKPRDSFDPTRIFTSIVIYSTTALGDLMFNTPAIRAIKNRYPNAFITLVSSHKNKGLVANSPYFDDVVYWDEKVRDIKSVIKALRKNQPELAVILHSKPPYDVMSAVMSGCEYIVKDLYGERPTGVEQWLTHYMDNFEGHLIQRKLNLVKFLGCDNTNIDMMIPVDFPKIEKELGKIIIGFQMGASRPVRCWPVPKFVELARSLMALGPEYEVALIGTQLEKPLEEEFFSLLTEEEKQRVVSYIAKTSLPQLMSVMKNMDVMVTGDTGPQHLAVALKVKTVSLFVTEVPQYCGPYQDPEIHPVIWMPVDLEKMDKAVSEQPLSIISCDEVLQHVKTLLKIN</sequence>
<proteinExistence type="predicted"/>
<dbReference type="Proteomes" id="UP000192536">
    <property type="component" value="Unassembled WGS sequence"/>
</dbReference>
<dbReference type="InterPro" id="IPR002201">
    <property type="entry name" value="Glyco_trans_9"/>
</dbReference>
<dbReference type="Pfam" id="PF01075">
    <property type="entry name" value="Glyco_transf_9"/>
    <property type="match status" value="1"/>
</dbReference>
<dbReference type="Gene3D" id="3.40.50.2000">
    <property type="entry name" value="Glycogen Phosphorylase B"/>
    <property type="match status" value="2"/>
</dbReference>
<keyword evidence="2 3" id="KW-0808">Transferase</keyword>
<dbReference type="GO" id="GO:0005829">
    <property type="term" value="C:cytosol"/>
    <property type="evidence" value="ECO:0007669"/>
    <property type="project" value="TreeGrafter"/>
</dbReference>
<evidence type="ECO:0000256" key="1">
    <source>
        <dbReference type="ARBA" id="ARBA00022676"/>
    </source>
</evidence>
<name>A0A1X0WDJ6_9GAMM</name>
<dbReference type="AlphaFoldDB" id="A0A1X0WDJ6"/>
<dbReference type="STRING" id="1646377.BS640_13815"/>
<gene>
    <name evidence="3" type="ORF">BS640_13815</name>
</gene>
<evidence type="ECO:0000313" key="3">
    <source>
        <dbReference type="EMBL" id="ORJ24880.1"/>
    </source>
</evidence>
<dbReference type="InterPro" id="IPR051199">
    <property type="entry name" value="LPS_LOS_Heptosyltrfase"/>
</dbReference>
<dbReference type="PANTHER" id="PTHR30160:SF7">
    <property type="entry name" value="ADP-HEPTOSE--LPS HEPTOSYLTRANSFERASE 2"/>
    <property type="match status" value="1"/>
</dbReference>
<dbReference type="GO" id="GO:0008713">
    <property type="term" value="F:ADP-heptose-lipopolysaccharide heptosyltransferase activity"/>
    <property type="evidence" value="ECO:0007669"/>
    <property type="project" value="TreeGrafter"/>
</dbReference>